<dbReference type="Proteomes" id="UP000675881">
    <property type="component" value="Chromosome 7"/>
</dbReference>
<gene>
    <name evidence="2" type="ORF">LSAA_12780</name>
</gene>
<name>A0A7R8HC89_LEPSM</name>
<keyword evidence="3" id="KW-1185">Reference proteome</keyword>
<feature type="compositionally biased region" description="Basic and acidic residues" evidence="1">
    <location>
        <begin position="9"/>
        <end position="19"/>
    </location>
</feature>
<organism evidence="2 3">
    <name type="scientific">Lepeophtheirus salmonis</name>
    <name type="common">Salmon louse</name>
    <name type="synonym">Caligus salmonis</name>
    <dbReference type="NCBI Taxonomy" id="72036"/>
    <lineage>
        <taxon>Eukaryota</taxon>
        <taxon>Metazoa</taxon>
        <taxon>Ecdysozoa</taxon>
        <taxon>Arthropoda</taxon>
        <taxon>Crustacea</taxon>
        <taxon>Multicrustacea</taxon>
        <taxon>Hexanauplia</taxon>
        <taxon>Copepoda</taxon>
        <taxon>Siphonostomatoida</taxon>
        <taxon>Caligidae</taxon>
        <taxon>Lepeophtheirus</taxon>
    </lineage>
</organism>
<proteinExistence type="predicted"/>
<protein>
    <submittedName>
        <fullName evidence="2">(salmon louse) hypothetical protein</fullName>
    </submittedName>
</protein>
<sequence>MSKKTGSGKGKESDERQSTDPKTSALNSLGINMGSKNFRSLLRQDVDTAFVRQLHDSNAMLDDINTIQNLVSRSNESMSNIAKHYTRRQYQRNLHESYQYIVKLLSDQYTAEHSKKSKKEMKSLKCNRYIYPFILKIIIDK</sequence>
<evidence type="ECO:0000313" key="3">
    <source>
        <dbReference type="Proteomes" id="UP000675881"/>
    </source>
</evidence>
<evidence type="ECO:0000256" key="1">
    <source>
        <dbReference type="SAM" id="MobiDB-lite"/>
    </source>
</evidence>
<dbReference type="EMBL" id="HG994586">
    <property type="protein sequence ID" value="CAF2997556.1"/>
    <property type="molecule type" value="Genomic_DNA"/>
</dbReference>
<dbReference type="AlphaFoldDB" id="A0A7R8HC89"/>
<feature type="compositionally biased region" description="Polar residues" evidence="1">
    <location>
        <begin position="20"/>
        <end position="29"/>
    </location>
</feature>
<reference evidence="2" key="1">
    <citation type="submission" date="2021-02" db="EMBL/GenBank/DDBJ databases">
        <authorList>
            <person name="Bekaert M."/>
        </authorList>
    </citation>
    <scope>NUCLEOTIDE SEQUENCE</scope>
    <source>
        <strain evidence="2">IoA-00</strain>
    </source>
</reference>
<accession>A0A7R8HC89</accession>
<feature type="region of interest" description="Disordered" evidence="1">
    <location>
        <begin position="1"/>
        <end position="29"/>
    </location>
</feature>
<evidence type="ECO:0000313" key="2">
    <source>
        <dbReference type="EMBL" id="CAF2997556.1"/>
    </source>
</evidence>